<sequence>MACVGQFMVLLDSTIVGVALPDMQHKLHTELSGLQWIVDAYVLLVAMLLLTGGVFADRFGRKRVYLSGAVVFTLASVVCAVAPSLGWLIFGRVLQGVGAAALSPGSLALLAAAYPVPQERVKAIGLWAGISGTGLAAGPLAGGILVDAFDWRAIFLVNVPIGAALLLAALPTLSESRNPNAPAIDIPGTILSILGVGALTYGLIEGGAKGWTSPVILGSFAAAVVILGAFIAVEGRTATPMLPLRLFRNRLFTVSNTAMVMVGFALMGSVFFFSQFFVAVQGSSILSSGLKTLPISLGMAIVSPYAGRLAAKYGFRIVVTSGLAIAGVGLLTLGYVHADTPYGNMWWRLAVTGVGFALTMSPLTGAAIQSVNPQEGGLASGISSTTRQIGAVLGVAVLGAIVVGRQDSGASFEAGLDSAFIVAGAATLVTAVFTGLWLVKSKPAEVLVPEARPQAQPTD</sequence>
<evidence type="ECO:0000256" key="3">
    <source>
        <dbReference type="ARBA" id="ARBA00022448"/>
    </source>
</evidence>
<organism evidence="11 12">
    <name type="scientific">Streptomyces dangxiongensis</name>
    <dbReference type="NCBI Taxonomy" id="1442032"/>
    <lineage>
        <taxon>Bacteria</taxon>
        <taxon>Bacillati</taxon>
        <taxon>Actinomycetota</taxon>
        <taxon>Actinomycetes</taxon>
        <taxon>Kitasatosporales</taxon>
        <taxon>Streptomycetaceae</taxon>
        <taxon>Streptomyces</taxon>
    </lineage>
</organism>
<keyword evidence="7 9" id="KW-0472">Membrane</keyword>
<dbReference type="GO" id="GO:0046677">
    <property type="term" value="P:response to antibiotic"/>
    <property type="evidence" value="ECO:0007669"/>
    <property type="project" value="UniProtKB-KW"/>
</dbReference>
<dbReference type="InterPro" id="IPR004638">
    <property type="entry name" value="EmrB-like"/>
</dbReference>
<comment type="subcellular location">
    <subcellularLocation>
        <location evidence="1">Cell membrane</location>
        <topology evidence="1">Multi-pass membrane protein</topology>
    </subcellularLocation>
</comment>
<dbReference type="EMBL" id="CP033073">
    <property type="protein sequence ID" value="AYN43520.1"/>
    <property type="molecule type" value="Genomic_DNA"/>
</dbReference>
<dbReference type="Gene3D" id="1.20.1250.20">
    <property type="entry name" value="MFS general substrate transporter like domains"/>
    <property type="match status" value="1"/>
</dbReference>
<reference evidence="11 12" key="1">
    <citation type="submission" date="2018-10" db="EMBL/GenBank/DDBJ databases">
        <title>The genome of Streptomyces dangxiongensis Z022.</title>
        <authorList>
            <person name="Zhang B."/>
        </authorList>
    </citation>
    <scope>NUCLEOTIDE SEQUENCE [LARGE SCALE GENOMIC DNA]</scope>
    <source>
        <strain evidence="11 12">Z022</strain>
    </source>
</reference>
<feature type="transmembrane region" description="Helical" evidence="9">
    <location>
        <begin position="389"/>
        <end position="406"/>
    </location>
</feature>
<dbReference type="OrthoDB" id="9781469at2"/>
<keyword evidence="12" id="KW-1185">Reference proteome</keyword>
<feature type="transmembrane region" description="Helical" evidence="9">
    <location>
        <begin position="151"/>
        <end position="170"/>
    </location>
</feature>
<comment type="similarity">
    <text evidence="2">Belongs to the major facilitator superfamily. EmrB family.</text>
</comment>
<dbReference type="PANTHER" id="PTHR42718:SF9">
    <property type="entry name" value="MAJOR FACILITATOR SUPERFAMILY MULTIDRUG TRANSPORTER MFSC"/>
    <property type="match status" value="1"/>
</dbReference>
<keyword evidence="8" id="KW-0046">Antibiotic resistance</keyword>
<gene>
    <name evidence="11" type="ORF">D9753_06595</name>
</gene>
<feature type="transmembrane region" description="Helical" evidence="9">
    <location>
        <begin position="284"/>
        <end position="306"/>
    </location>
</feature>
<dbReference type="Gene3D" id="1.20.1720.10">
    <property type="entry name" value="Multidrug resistance protein D"/>
    <property type="match status" value="1"/>
</dbReference>
<proteinExistence type="inferred from homology"/>
<name>A0A3G2JM50_9ACTN</name>
<feature type="transmembrane region" description="Helical" evidence="9">
    <location>
        <begin position="313"/>
        <end position="333"/>
    </location>
</feature>
<dbReference type="PANTHER" id="PTHR42718">
    <property type="entry name" value="MAJOR FACILITATOR SUPERFAMILY MULTIDRUG TRANSPORTER MFSC"/>
    <property type="match status" value="1"/>
</dbReference>
<evidence type="ECO:0000256" key="5">
    <source>
        <dbReference type="ARBA" id="ARBA00022692"/>
    </source>
</evidence>
<dbReference type="GO" id="GO:0022857">
    <property type="term" value="F:transmembrane transporter activity"/>
    <property type="evidence" value="ECO:0007669"/>
    <property type="project" value="InterPro"/>
</dbReference>
<evidence type="ECO:0000313" key="11">
    <source>
        <dbReference type="EMBL" id="AYN43520.1"/>
    </source>
</evidence>
<protein>
    <submittedName>
        <fullName evidence="11">DHA2 family efflux MFS transporter permease subunit</fullName>
    </submittedName>
</protein>
<evidence type="ECO:0000256" key="9">
    <source>
        <dbReference type="SAM" id="Phobius"/>
    </source>
</evidence>
<evidence type="ECO:0000256" key="8">
    <source>
        <dbReference type="ARBA" id="ARBA00023251"/>
    </source>
</evidence>
<feature type="transmembrane region" description="Helical" evidence="9">
    <location>
        <begin position="254"/>
        <end position="278"/>
    </location>
</feature>
<accession>A0A3G2JM50</accession>
<dbReference type="InterPro" id="IPR020846">
    <property type="entry name" value="MFS_dom"/>
</dbReference>
<keyword evidence="3" id="KW-0813">Transport</keyword>
<evidence type="ECO:0000256" key="4">
    <source>
        <dbReference type="ARBA" id="ARBA00022475"/>
    </source>
</evidence>
<dbReference type="CDD" id="cd17321">
    <property type="entry name" value="MFS_MMR_MDR_like"/>
    <property type="match status" value="1"/>
</dbReference>
<dbReference type="SUPFAM" id="SSF103473">
    <property type="entry name" value="MFS general substrate transporter"/>
    <property type="match status" value="1"/>
</dbReference>
<keyword evidence="5 9" id="KW-0812">Transmembrane</keyword>
<dbReference type="PROSITE" id="PS50850">
    <property type="entry name" value="MFS"/>
    <property type="match status" value="1"/>
</dbReference>
<dbReference type="PRINTS" id="PR01036">
    <property type="entry name" value="TCRTETB"/>
</dbReference>
<dbReference type="InterPro" id="IPR005829">
    <property type="entry name" value="Sugar_transporter_CS"/>
</dbReference>
<dbReference type="PROSITE" id="PS00216">
    <property type="entry name" value="SUGAR_TRANSPORT_1"/>
    <property type="match status" value="1"/>
</dbReference>
<dbReference type="Proteomes" id="UP000268329">
    <property type="component" value="Chromosome"/>
</dbReference>
<feature type="transmembrane region" description="Helical" evidence="9">
    <location>
        <begin position="123"/>
        <end position="145"/>
    </location>
</feature>
<evidence type="ECO:0000256" key="7">
    <source>
        <dbReference type="ARBA" id="ARBA00023136"/>
    </source>
</evidence>
<evidence type="ECO:0000256" key="1">
    <source>
        <dbReference type="ARBA" id="ARBA00004651"/>
    </source>
</evidence>
<dbReference type="InterPro" id="IPR036259">
    <property type="entry name" value="MFS_trans_sf"/>
</dbReference>
<dbReference type="InterPro" id="IPR011701">
    <property type="entry name" value="MFS"/>
</dbReference>
<feature type="domain" description="Major facilitator superfamily (MFS) profile" evidence="10">
    <location>
        <begin position="1"/>
        <end position="442"/>
    </location>
</feature>
<feature type="transmembrane region" description="Helical" evidence="9">
    <location>
        <begin position="418"/>
        <end position="439"/>
    </location>
</feature>
<evidence type="ECO:0000259" key="10">
    <source>
        <dbReference type="PROSITE" id="PS50850"/>
    </source>
</evidence>
<keyword evidence="4" id="KW-1003">Cell membrane</keyword>
<evidence type="ECO:0000313" key="12">
    <source>
        <dbReference type="Proteomes" id="UP000268329"/>
    </source>
</evidence>
<feature type="transmembrane region" description="Helical" evidence="9">
    <location>
        <begin position="210"/>
        <end position="233"/>
    </location>
</feature>
<keyword evidence="6 9" id="KW-1133">Transmembrane helix</keyword>
<dbReference type="KEGG" id="sdd:D9753_06595"/>
<dbReference type="Pfam" id="PF07690">
    <property type="entry name" value="MFS_1"/>
    <property type="match status" value="1"/>
</dbReference>
<dbReference type="AlphaFoldDB" id="A0A3G2JM50"/>
<feature type="transmembrane region" description="Helical" evidence="9">
    <location>
        <begin position="33"/>
        <end position="56"/>
    </location>
</feature>
<feature type="transmembrane region" description="Helical" evidence="9">
    <location>
        <begin position="345"/>
        <end position="368"/>
    </location>
</feature>
<feature type="transmembrane region" description="Helical" evidence="9">
    <location>
        <begin position="68"/>
        <end position="90"/>
    </location>
</feature>
<dbReference type="GO" id="GO:0005886">
    <property type="term" value="C:plasma membrane"/>
    <property type="evidence" value="ECO:0007669"/>
    <property type="project" value="UniProtKB-SubCell"/>
</dbReference>
<feature type="transmembrane region" description="Helical" evidence="9">
    <location>
        <begin position="96"/>
        <end position="116"/>
    </location>
</feature>
<evidence type="ECO:0000256" key="6">
    <source>
        <dbReference type="ARBA" id="ARBA00022989"/>
    </source>
</evidence>
<dbReference type="NCBIfam" id="TIGR00711">
    <property type="entry name" value="efflux_EmrB"/>
    <property type="match status" value="1"/>
</dbReference>
<feature type="transmembrane region" description="Helical" evidence="9">
    <location>
        <begin position="182"/>
        <end position="204"/>
    </location>
</feature>
<evidence type="ECO:0000256" key="2">
    <source>
        <dbReference type="ARBA" id="ARBA00008537"/>
    </source>
</evidence>
<dbReference type="RefSeq" id="WP_121790936.1">
    <property type="nucleotide sequence ID" value="NZ_CP033073.1"/>
</dbReference>